<gene>
    <name evidence="1" type="ordered locus">TDE_2060</name>
</gene>
<dbReference type="HOGENOM" id="CLU_2588677_0_0_12"/>
<proteinExistence type="predicted"/>
<keyword evidence="2" id="KW-1185">Reference proteome</keyword>
<name>Q73L06_TREDE</name>
<dbReference type="EMBL" id="AE017226">
    <property type="protein sequence ID" value="AAS12573.1"/>
    <property type="molecule type" value="Genomic_DNA"/>
</dbReference>
<dbReference type="Proteomes" id="UP000008212">
    <property type="component" value="Chromosome"/>
</dbReference>
<accession>Q73L06</accession>
<dbReference type="PaxDb" id="243275-TDE_2060"/>
<reference evidence="1 2" key="1">
    <citation type="journal article" date="2004" name="Proc. Natl. Acad. Sci. U.S.A.">
        <title>Comparison of the genome of the oral pathogen Treponema denticola with other spirochete genomes.</title>
        <authorList>
            <person name="Seshadri R."/>
            <person name="Myers G.S."/>
            <person name="Tettelin H."/>
            <person name="Eisen J.A."/>
            <person name="Heidelberg J.F."/>
            <person name="Dodson R.J."/>
            <person name="Davidsen T.M."/>
            <person name="DeBoy R.T."/>
            <person name="Fouts D.E."/>
            <person name="Haft D.H."/>
            <person name="Selengut J."/>
            <person name="Ren Q."/>
            <person name="Brinkac L.M."/>
            <person name="Madupu R."/>
            <person name="Kolonay J."/>
            <person name="Durkin S.A."/>
            <person name="Daugherty S.C."/>
            <person name="Shetty J."/>
            <person name="Shvartsbeyn A."/>
            <person name="Gebregeorgis E."/>
            <person name="Geer K."/>
            <person name="Tsegaye G."/>
            <person name="Malek J."/>
            <person name="Ayodeji B."/>
            <person name="Shatsman S."/>
            <person name="McLeod M.P."/>
            <person name="Smajs D."/>
            <person name="Howell J.K."/>
            <person name="Pal S."/>
            <person name="Amin A."/>
            <person name="Vashisth P."/>
            <person name="McNeill T.Z."/>
            <person name="Xiang Q."/>
            <person name="Sodergren E."/>
            <person name="Baca E."/>
            <person name="Weinstock G.M."/>
            <person name="Norris S.J."/>
            <person name="Fraser C.M."/>
            <person name="Paulsen I.T."/>
        </authorList>
    </citation>
    <scope>NUCLEOTIDE SEQUENCE [LARGE SCALE GENOMIC DNA]</scope>
    <source>
        <strain evidence="2">ATCC 35405 / DSM 14222 / CIP 103919 / JCM 8153 / KCTC 15104</strain>
    </source>
</reference>
<dbReference type="KEGG" id="tde:TDE_2060"/>
<protein>
    <submittedName>
        <fullName evidence="1">Uncharacterized protein</fullName>
    </submittedName>
</protein>
<sequence>MLPIHRCIMINKLNYSSGGCAGFSPVSLLILKINLRTLFVYNLRVIINISKKKASPQRDTNGDLLSIYYPTYFQPYPKSF</sequence>
<evidence type="ECO:0000313" key="1">
    <source>
        <dbReference type="EMBL" id="AAS12573.1"/>
    </source>
</evidence>
<dbReference type="eggNOG" id="ENOG5031DVM">
    <property type="taxonomic scope" value="Bacteria"/>
</dbReference>
<dbReference type="AlphaFoldDB" id="Q73L06"/>
<evidence type="ECO:0000313" key="2">
    <source>
        <dbReference type="Proteomes" id="UP000008212"/>
    </source>
</evidence>
<organism evidence="1 2">
    <name type="scientific">Treponema denticola (strain ATCC 35405 / DSM 14222 / CIP 103919 / JCM 8153 / KCTC 15104)</name>
    <dbReference type="NCBI Taxonomy" id="243275"/>
    <lineage>
        <taxon>Bacteria</taxon>
        <taxon>Pseudomonadati</taxon>
        <taxon>Spirochaetota</taxon>
        <taxon>Spirochaetia</taxon>
        <taxon>Spirochaetales</taxon>
        <taxon>Treponemataceae</taxon>
        <taxon>Treponema</taxon>
    </lineage>
</organism>